<proteinExistence type="predicted"/>
<accession>A0A5J5ET11</accession>
<dbReference type="OrthoDB" id="2351940at2759"/>
<feature type="compositionally biased region" description="Basic and acidic residues" evidence="1">
    <location>
        <begin position="44"/>
        <end position="58"/>
    </location>
</feature>
<gene>
    <name evidence="2" type="ORF">FN846DRAFT_111428</name>
</gene>
<dbReference type="AlphaFoldDB" id="A0A5J5ET11"/>
<sequence length="344" mass="38484">MSNNNLQPPDYIPRLSDVRASVPSGSSTPTASALSRRNAVARNIRRDGTHRLAVERASIRSRRLQGSRSNHNLPSPPVSRSSEEPASKRRRMGRSGQLEIEQLPMELRYCDGGRYDGPAYTRDYSPECALRDDSSVYCTKNARCNMILRHVDGECFSLTKLVIRAPRTGYTSPVRAGMLFVTMEETDLLSRTNYTVRYESDEGCDDSTDEESYDLRFLESDPGDPANETDIEPYGTSYLPPPRNPGNPNTLPRGGAPSSSALWANVDEQINQSRPPPAELLQPNATFSHKDKKSTCVIDFETAISGRYILAKFFSTPEQKNIDIEFIGAYGWVGRRFFPAITMR</sequence>
<evidence type="ECO:0000313" key="3">
    <source>
        <dbReference type="Proteomes" id="UP000326924"/>
    </source>
</evidence>
<feature type="region of interest" description="Disordered" evidence="1">
    <location>
        <begin position="1"/>
        <end position="97"/>
    </location>
</feature>
<keyword evidence="3" id="KW-1185">Reference proteome</keyword>
<reference evidence="2 3" key="1">
    <citation type="submission" date="2019-09" db="EMBL/GenBank/DDBJ databases">
        <title>Draft genome of the ectomycorrhizal ascomycete Sphaerosporella brunnea.</title>
        <authorList>
            <consortium name="DOE Joint Genome Institute"/>
            <person name="Benucci G.M."/>
            <person name="Marozzi G."/>
            <person name="Antonielli L."/>
            <person name="Sanchez S."/>
            <person name="Marco P."/>
            <person name="Wang X."/>
            <person name="Falini L.B."/>
            <person name="Barry K."/>
            <person name="Haridas S."/>
            <person name="Lipzen A."/>
            <person name="Labutti K."/>
            <person name="Grigoriev I.V."/>
            <person name="Murat C."/>
            <person name="Martin F."/>
            <person name="Albertini E."/>
            <person name="Donnini D."/>
            <person name="Bonito G."/>
        </authorList>
    </citation>
    <scope>NUCLEOTIDE SEQUENCE [LARGE SCALE GENOMIC DNA]</scope>
    <source>
        <strain evidence="2 3">Sb_GMNB300</strain>
    </source>
</reference>
<organism evidence="2 3">
    <name type="scientific">Sphaerosporella brunnea</name>
    <dbReference type="NCBI Taxonomy" id="1250544"/>
    <lineage>
        <taxon>Eukaryota</taxon>
        <taxon>Fungi</taxon>
        <taxon>Dikarya</taxon>
        <taxon>Ascomycota</taxon>
        <taxon>Pezizomycotina</taxon>
        <taxon>Pezizomycetes</taxon>
        <taxon>Pezizales</taxon>
        <taxon>Pyronemataceae</taxon>
        <taxon>Sphaerosporella</taxon>
    </lineage>
</organism>
<dbReference type="Proteomes" id="UP000326924">
    <property type="component" value="Unassembled WGS sequence"/>
</dbReference>
<evidence type="ECO:0000256" key="1">
    <source>
        <dbReference type="SAM" id="MobiDB-lite"/>
    </source>
</evidence>
<dbReference type="InParanoid" id="A0A5J5ET11"/>
<feature type="compositionally biased region" description="Polar residues" evidence="1">
    <location>
        <begin position="23"/>
        <end position="35"/>
    </location>
</feature>
<comment type="caution">
    <text evidence="2">The sequence shown here is derived from an EMBL/GenBank/DDBJ whole genome shotgun (WGS) entry which is preliminary data.</text>
</comment>
<evidence type="ECO:0000313" key="2">
    <source>
        <dbReference type="EMBL" id="KAA8901717.1"/>
    </source>
</evidence>
<feature type="region of interest" description="Disordered" evidence="1">
    <location>
        <begin position="217"/>
        <end position="260"/>
    </location>
</feature>
<protein>
    <submittedName>
        <fullName evidence="2">Uncharacterized protein</fullName>
    </submittedName>
</protein>
<dbReference type="EMBL" id="VXIS01000142">
    <property type="protein sequence ID" value="KAA8901717.1"/>
    <property type="molecule type" value="Genomic_DNA"/>
</dbReference>
<name>A0A5J5ET11_9PEZI</name>